<sequence>MFTKFADSIRGSTNPTRGALLLALVASILIPALAFGGVGDVAATDGSTHNVTITDPANGTTVAPFESVNFTSDNENVSSVEWYANGSQIDNSTNTSHEFDTVGDYTVELKGLNSSGDVVATDSITVNVEHPVNNTVDVNVTNETSSIFVEAENGTLDIVVDDENGTQLNQTTYTFGDSLELTEFNVSSDSNVTYSVHYEGNASSVNVGTFDSDGDKTVVGGSTDEISLNLTTEETVLVLIVLAGGALLVLSKE</sequence>
<dbReference type="Pfam" id="PF17957">
    <property type="entry name" value="Big_7"/>
    <property type="match status" value="1"/>
</dbReference>
<dbReference type="EMBL" id="FODV01000009">
    <property type="protein sequence ID" value="SEO96123.1"/>
    <property type="molecule type" value="Genomic_DNA"/>
</dbReference>
<protein>
    <recommendedName>
        <fullName evidence="1">PKD domain-containing protein</fullName>
    </recommendedName>
</protein>
<proteinExistence type="predicted"/>
<feature type="domain" description="PKD" evidence="1">
    <location>
        <begin position="83"/>
        <end position="129"/>
    </location>
</feature>
<organism evidence="2 3">
    <name type="scientific">Halogranum amylolyticum</name>
    <dbReference type="NCBI Taxonomy" id="660520"/>
    <lineage>
        <taxon>Archaea</taxon>
        <taxon>Methanobacteriati</taxon>
        <taxon>Methanobacteriota</taxon>
        <taxon>Stenosarchaea group</taxon>
        <taxon>Halobacteria</taxon>
        <taxon>Halobacteriales</taxon>
        <taxon>Haloferacaceae</taxon>
    </lineage>
</organism>
<dbReference type="Proteomes" id="UP000199126">
    <property type="component" value="Unassembled WGS sequence"/>
</dbReference>
<dbReference type="RefSeq" id="WP_139246635.1">
    <property type="nucleotide sequence ID" value="NZ_FODV01000009.1"/>
</dbReference>
<dbReference type="Gene3D" id="2.60.40.10">
    <property type="entry name" value="Immunoglobulins"/>
    <property type="match status" value="1"/>
</dbReference>
<keyword evidence="3" id="KW-1185">Reference proteome</keyword>
<name>A0A1H8TZY2_9EURY</name>
<evidence type="ECO:0000313" key="3">
    <source>
        <dbReference type="Proteomes" id="UP000199126"/>
    </source>
</evidence>
<accession>A0A1H8TZY2</accession>
<evidence type="ECO:0000313" key="2">
    <source>
        <dbReference type="EMBL" id="SEO96123.1"/>
    </source>
</evidence>
<reference evidence="3" key="1">
    <citation type="submission" date="2016-10" db="EMBL/GenBank/DDBJ databases">
        <authorList>
            <person name="Varghese N."/>
            <person name="Submissions S."/>
        </authorList>
    </citation>
    <scope>NUCLEOTIDE SEQUENCE [LARGE SCALE GENOMIC DNA]</scope>
    <source>
        <strain evidence="3">CGMCC 1.10121</strain>
    </source>
</reference>
<dbReference type="InterPro" id="IPR013783">
    <property type="entry name" value="Ig-like_fold"/>
</dbReference>
<dbReference type="AlphaFoldDB" id="A0A1H8TZY2"/>
<dbReference type="SUPFAM" id="SSF49299">
    <property type="entry name" value="PKD domain"/>
    <property type="match status" value="1"/>
</dbReference>
<evidence type="ECO:0000259" key="1">
    <source>
        <dbReference type="PROSITE" id="PS50093"/>
    </source>
</evidence>
<dbReference type="InterPro" id="IPR035986">
    <property type="entry name" value="PKD_dom_sf"/>
</dbReference>
<dbReference type="PROSITE" id="PS50093">
    <property type="entry name" value="PKD"/>
    <property type="match status" value="1"/>
</dbReference>
<dbReference type="InterPro" id="IPR000601">
    <property type="entry name" value="PKD_dom"/>
</dbReference>
<gene>
    <name evidence="2" type="ORF">SAMN04487948_1099</name>
</gene>